<dbReference type="InParanoid" id="A0A3N4KY84"/>
<dbReference type="AlphaFoldDB" id="A0A3N4KY84"/>
<evidence type="ECO:0000313" key="2">
    <source>
        <dbReference type="EMBL" id="RPB15487.1"/>
    </source>
</evidence>
<dbReference type="EMBL" id="ML119113">
    <property type="protein sequence ID" value="RPB15487.1"/>
    <property type="molecule type" value="Genomic_DNA"/>
</dbReference>
<keyword evidence="3" id="KW-1185">Reference proteome</keyword>
<feature type="chain" id="PRO_5018144633" description="Ecp2 effector protein domain-containing protein" evidence="1">
    <location>
        <begin position="22"/>
        <end position="133"/>
    </location>
</feature>
<evidence type="ECO:0000256" key="1">
    <source>
        <dbReference type="SAM" id="SignalP"/>
    </source>
</evidence>
<dbReference type="OrthoDB" id="5307138at2759"/>
<accession>A0A3N4KY84</accession>
<organism evidence="2 3">
    <name type="scientific">Morchella conica CCBAS932</name>
    <dbReference type="NCBI Taxonomy" id="1392247"/>
    <lineage>
        <taxon>Eukaryota</taxon>
        <taxon>Fungi</taxon>
        <taxon>Dikarya</taxon>
        <taxon>Ascomycota</taxon>
        <taxon>Pezizomycotina</taxon>
        <taxon>Pezizomycetes</taxon>
        <taxon>Pezizales</taxon>
        <taxon>Morchellaceae</taxon>
        <taxon>Morchella</taxon>
    </lineage>
</organism>
<dbReference type="Proteomes" id="UP000277580">
    <property type="component" value="Unassembled WGS sequence"/>
</dbReference>
<reference evidence="2 3" key="1">
    <citation type="journal article" date="2018" name="Nat. Ecol. Evol.">
        <title>Pezizomycetes genomes reveal the molecular basis of ectomycorrhizal truffle lifestyle.</title>
        <authorList>
            <person name="Murat C."/>
            <person name="Payen T."/>
            <person name="Noel B."/>
            <person name="Kuo A."/>
            <person name="Morin E."/>
            <person name="Chen J."/>
            <person name="Kohler A."/>
            <person name="Krizsan K."/>
            <person name="Balestrini R."/>
            <person name="Da Silva C."/>
            <person name="Montanini B."/>
            <person name="Hainaut M."/>
            <person name="Levati E."/>
            <person name="Barry K.W."/>
            <person name="Belfiori B."/>
            <person name="Cichocki N."/>
            <person name="Clum A."/>
            <person name="Dockter R.B."/>
            <person name="Fauchery L."/>
            <person name="Guy J."/>
            <person name="Iotti M."/>
            <person name="Le Tacon F."/>
            <person name="Lindquist E.A."/>
            <person name="Lipzen A."/>
            <person name="Malagnac F."/>
            <person name="Mello A."/>
            <person name="Molinier V."/>
            <person name="Miyauchi S."/>
            <person name="Poulain J."/>
            <person name="Riccioni C."/>
            <person name="Rubini A."/>
            <person name="Sitrit Y."/>
            <person name="Splivallo R."/>
            <person name="Traeger S."/>
            <person name="Wang M."/>
            <person name="Zifcakova L."/>
            <person name="Wipf D."/>
            <person name="Zambonelli A."/>
            <person name="Paolocci F."/>
            <person name="Nowrousian M."/>
            <person name="Ottonello S."/>
            <person name="Baldrian P."/>
            <person name="Spatafora J.W."/>
            <person name="Henrissat B."/>
            <person name="Nagy L.G."/>
            <person name="Aury J.M."/>
            <person name="Wincker P."/>
            <person name="Grigoriev I.V."/>
            <person name="Bonfante P."/>
            <person name="Martin F.M."/>
        </authorList>
    </citation>
    <scope>NUCLEOTIDE SEQUENCE [LARGE SCALE GENOMIC DNA]</scope>
    <source>
        <strain evidence="2 3">CCBAS932</strain>
    </source>
</reference>
<dbReference type="PROSITE" id="PS51257">
    <property type="entry name" value="PROKAR_LIPOPROTEIN"/>
    <property type="match status" value="1"/>
</dbReference>
<sequence length="133" mass="14089">MFKFTSLLLLLLTLLVACTHATPLVVRADSIQCETSSGSPTHDDIKAAFEKLLSSGKDGKICTKTLFNDNQCGVVSSAGGCKISFCGLWDGSISCEQAGLAAMEIMNKCENTDRKAGGTYTFSGTSNSIKVHK</sequence>
<proteinExistence type="predicted"/>
<name>A0A3N4KY84_9PEZI</name>
<protein>
    <recommendedName>
        <fullName evidence="4">Ecp2 effector protein domain-containing protein</fullName>
    </recommendedName>
</protein>
<evidence type="ECO:0008006" key="4">
    <source>
        <dbReference type="Google" id="ProtNLM"/>
    </source>
</evidence>
<evidence type="ECO:0000313" key="3">
    <source>
        <dbReference type="Proteomes" id="UP000277580"/>
    </source>
</evidence>
<feature type="signal peptide" evidence="1">
    <location>
        <begin position="1"/>
        <end position="21"/>
    </location>
</feature>
<gene>
    <name evidence="2" type="ORF">P167DRAFT_533283</name>
</gene>
<keyword evidence="1" id="KW-0732">Signal</keyword>